<comment type="caution">
    <text evidence="2">The sequence shown here is derived from an EMBL/GenBank/DDBJ whole genome shotgun (WGS) entry which is preliminary data.</text>
</comment>
<organism evidence="2 3">
    <name type="scientific">Perkinsus olseni</name>
    <name type="common">Perkinsus atlanticus</name>
    <dbReference type="NCBI Taxonomy" id="32597"/>
    <lineage>
        <taxon>Eukaryota</taxon>
        <taxon>Sar</taxon>
        <taxon>Alveolata</taxon>
        <taxon>Perkinsozoa</taxon>
        <taxon>Perkinsea</taxon>
        <taxon>Perkinsida</taxon>
        <taxon>Perkinsidae</taxon>
        <taxon>Perkinsus</taxon>
    </lineage>
</organism>
<evidence type="ECO:0000256" key="1">
    <source>
        <dbReference type="SAM" id="SignalP"/>
    </source>
</evidence>
<feature type="chain" id="PRO_5029800216" evidence="1">
    <location>
        <begin position="26"/>
        <end position="69"/>
    </location>
</feature>
<gene>
    <name evidence="2" type="ORF">FOZ61_004805</name>
</gene>
<proteinExistence type="predicted"/>
<dbReference type="Proteomes" id="UP000570595">
    <property type="component" value="Unassembled WGS sequence"/>
</dbReference>
<dbReference type="AlphaFoldDB" id="A0A7J6LKF3"/>
<protein>
    <submittedName>
        <fullName evidence="2">Uncharacterized protein</fullName>
    </submittedName>
</protein>
<accession>A0A7J6LKF3</accession>
<feature type="signal peptide" evidence="1">
    <location>
        <begin position="1"/>
        <end position="25"/>
    </location>
</feature>
<keyword evidence="1" id="KW-0732">Signal</keyword>
<evidence type="ECO:0000313" key="3">
    <source>
        <dbReference type="Proteomes" id="UP000570595"/>
    </source>
</evidence>
<dbReference type="EMBL" id="JABAHT010000270">
    <property type="protein sequence ID" value="KAF4659371.1"/>
    <property type="molecule type" value="Genomic_DNA"/>
</dbReference>
<reference evidence="2 3" key="1">
    <citation type="submission" date="2020-04" db="EMBL/GenBank/DDBJ databases">
        <title>Perkinsus olseni comparative genomics.</title>
        <authorList>
            <person name="Bogema D.R."/>
        </authorList>
    </citation>
    <scope>NUCLEOTIDE SEQUENCE [LARGE SCALE GENOMIC DNA]</scope>
    <source>
        <strain evidence="2">ATCC PRA-179</strain>
    </source>
</reference>
<sequence length="69" mass="7615">MLLSRVVVVLLLAVAMITDFYEVEAAEVNSVHVGFEKFLDSLKSKKGITRNDAASRERVLRALESHVAA</sequence>
<name>A0A7J6LKF3_PEROL</name>
<evidence type="ECO:0000313" key="2">
    <source>
        <dbReference type="EMBL" id="KAF4659371.1"/>
    </source>
</evidence>